<protein>
    <submittedName>
        <fullName evidence="2">Uncharacterized protein</fullName>
    </submittedName>
</protein>
<feature type="compositionally biased region" description="Polar residues" evidence="1">
    <location>
        <begin position="146"/>
        <end position="160"/>
    </location>
</feature>
<gene>
    <name evidence="2" type="ORF">RIF29_21318</name>
</gene>
<dbReference type="AlphaFoldDB" id="A0AAN9IDA4"/>
<dbReference type="Proteomes" id="UP001372338">
    <property type="component" value="Unassembled WGS sequence"/>
</dbReference>
<evidence type="ECO:0000313" key="3">
    <source>
        <dbReference type="Proteomes" id="UP001372338"/>
    </source>
</evidence>
<feature type="compositionally biased region" description="Polar residues" evidence="1">
    <location>
        <begin position="109"/>
        <end position="130"/>
    </location>
</feature>
<feature type="compositionally biased region" description="Low complexity" evidence="1">
    <location>
        <begin position="161"/>
        <end position="170"/>
    </location>
</feature>
<accession>A0AAN9IDA4</accession>
<sequence length="331" mass="36912">MKIQKWREALNNAADLSGWHLKPDETYEHKFINKIVESVYKKISRWLYNDQNAAQHDNSLSIIQSQQVQGQPNVPSAGYVIPSSDVGVSNNTYHHQTQQWQQYSQPTQRLMSTPSIPDQPVYPSSSSYHTSVPPPQSQQSVPDLSNRLSNLNISGATHHTSYSSSQRSYSLPTFQSSQRQYHQPVQQPTSRLLGFAYPAPSSHQTSSSSYHTSVPPPQSQQSVPDLSNHLSSLTISGATHHTSYISSQRSYSLPTFQSSQRQYHRPVQQPMSRLLGFTYPAPSSHQTSSSSYHTSVPPPQSQQSVPNLSNHLSSLTISGATPHTLYSLTPF</sequence>
<organism evidence="2 3">
    <name type="scientific">Crotalaria pallida</name>
    <name type="common">Smooth rattlebox</name>
    <name type="synonym">Crotalaria striata</name>
    <dbReference type="NCBI Taxonomy" id="3830"/>
    <lineage>
        <taxon>Eukaryota</taxon>
        <taxon>Viridiplantae</taxon>
        <taxon>Streptophyta</taxon>
        <taxon>Embryophyta</taxon>
        <taxon>Tracheophyta</taxon>
        <taxon>Spermatophyta</taxon>
        <taxon>Magnoliopsida</taxon>
        <taxon>eudicotyledons</taxon>
        <taxon>Gunneridae</taxon>
        <taxon>Pentapetalae</taxon>
        <taxon>rosids</taxon>
        <taxon>fabids</taxon>
        <taxon>Fabales</taxon>
        <taxon>Fabaceae</taxon>
        <taxon>Papilionoideae</taxon>
        <taxon>50 kb inversion clade</taxon>
        <taxon>genistoids sensu lato</taxon>
        <taxon>core genistoids</taxon>
        <taxon>Crotalarieae</taxon>
        <taxon>Crotalaria</taxon>
    </lineage>
</organism>
<feature type="region of interest" description="Disordered" evidence="1">
    <location>
        <begin position="275"/>
        <end position="308"/>
    </location>
</feature>
<proteinExistence type="predicted"/>
<dbReference type="InterPro" id="IPR035897">
    <property type="entry name" value="Toll_tir_struct_dom_sf"/>
</dbReference>
<keyword evidence="3" id="KW-1185">Reference proteome</keyword>
<feature type="compositionally biased region" description="Low complexity" evidence="1">
    <location>
        <begin position="92"/>
        <end position="108"/>
    </location>
</feature>
<name>A0AAN9IDA4_CROPI</name>
<dbReference type="Gene3D" id="3.40.50.10140">
    <property type="entry name" value="Toll/interleukin-1 receptor homology (TIR) domain"/>
    <property type="match status" value="1"/>
</dbReference>
<comment type="caution">
    <text evidence="2">The sequence shown here is derived from an EMBL/GenBank/DDBJ whole genome shotgun (WGS) entry which is preliminary data.</text>
</comment>
<reference evidence="2 3" key="1">
    <citation type="submission" date="2024-01" db="EMBL/GenBank/DDBJ databases">
        <title>The genomes of 5 underutilized Papilionoideae crops provide insights into root nodulation and disease resistanc.</title>
        <authorList>
            <person name="Yuan L."/>
        </authorList>
    </citation>
    <scope>NUCLEOTIDE SEQUENCE [LARGE SCALE GENOMIC DNA]</scope>
    <source>
        <strain evidence="2">ZHUSHIDOU_FW_LH</strain>
        <tissue evidence="2">Leaf</tissue>
    </source>
</reference>
<feature type="compositionally biased region" description="Low complexity" evidence="1">
    <location>
        <begin position="197"/>
        <end position="224"/>
    </location>
</feature>
<feature type="compositionally biased region" description="Low complexity" evidence="1">
    <location>
        <begin position="279"/>
        <end position="306"/>
    </location>
</feature>
<feature type="region of interest" description="Disordered" evidence="1">
    <location>
        <begin position="88"/>
        <end position="226"/>
    </location>
</feature>
<dbReference type="EMBL" id="JAYWIO010000004">
    <property type="protein sequence ID" value="KAK7268616.1"/>
    <property type="molecule type" value="Genomic_DNA"/>
</dbReference>
<evidence type="ECO:0000313" key="2">
    <source>
        <dbReference type="EMBL" id="KAK7268616.1"/>
    </source>
</evidence>
<feature type="compositionally biased region" description="Polar residues" evidence="1">
    <location>
        <begin position="171"/>
        <end position="190"/>
    </location>
</feature>
<evidence type="ECO:0000256" key="1">
    <source>
        <dbReference type="SAM" id="MobiDB-lite"/>
    </source>
</evidence>